<reference evidence="2" key="1">
    <citation type="submission" date="2015-09" db="EMBL/GenBank/DDBJ databases">
        <authorList>
            <person name="Rodrigo-Torres L."/>
            <person name="Arahal D.R."/>
        </authorList>
    </citation>
    <scope>NUCLEOTIDE SEQUENCE [LARGE SCALE GENOMIC DNA]</scope>
    <source>
        <strain evidence="2">CECT 5091</strain>
    </source>
</reference>
<keyword evidence="1" id="KW-0575">Peroxidase</keyword>
<dbReference type="STRING" id="1715692.RUE5091_00977"/>
<organism evidence="1 2">
    <name type="scientific">Ruegeria denitrificans</name>
    <dbReference type="NCBI Taxonomy" id="1715692"/>
    <lineage>
        <taxon>Bacteria</taxon>
        <taxon>Pseudomonadati</taxon>
        <taxon>Pseudomonadota</taxon>
        <taxon>Alphaproteobacteria</taxon>
        <taxon>Rhodobacterales</taxon>
        <taxon>Roseobacteraceae</taxon>
        <taxon>Ruegeria</taxon>
    </lineage>
</organism>
<evidence type="ECO:0000313" key="1">
    <source>
        <dbReference type="EMBL" id="CUJ90070.1"/>
    </source>
</evidence>
<gene>
    <name evidence="1" type="ORF">RUE5091_00977</name>
</gene>
<dbReference type="SUPFAM" id="SSF69118">
    <property type="entry name" value="AhpD-like"/>
    <property type="match status" value="1"/>
</dbReference>
<evidence type="ECO:0000313" key="2">
    <source>
        <dbReference type="Proteomes" id="UP000051260"/>
    </source>
</evidence>
<accession>A0A0P1I4W8</accession>
<dbReference type="OrthoDB" id="9808310at2"/>
<dbReference type="Proteomes" id="UP000051260">
    <property type="component" value="Unassembled WGS sequence"/>
</dbReference>
<dbReference type="EMBL" id="CYUD01000002">
    <property type="protein sequence ID" value="CUJ90070.1"/>
    <property type="molecule type" value="Genomic_DNA"/>
</dbReference>
<dbReference type="PANTHER" id="PTHR35446:SF2">
    <property type="entry name" value="CARBOXYMUCONOLACTONE DECARBOXYLASE-LIKE DOMAIN-CONTAINING PROTEIN"/>
    <property type="match status" value="1"/>
</dbReference>
<proteinExistence type="predicted"/>
<protein>
    <submittedName>
        <fullName evidence="1">Putative peroxidase-related enzyme</fullName>
    </submittedName>
</protein>
<keyword evidence="1" id="KW-0560">Oxidoreductase</keyword>
<dbReference type="InterPro" id="IPR029032">
    <property type="entry name" value="AhpD-like"/>
</dbReference>
<dbReference type="RefSeq" id="WP_058280719.1">
    <property type="nucleotide sequence ID" value="NZ_CYUD01000002.1"/>
</dbReference>
<keyword evidence="2" id="KW-1185">Reference proteome</keyword>
<dbReference type="Gene3D" id="1.20.1290.10">
    <property type="entry name" value="AhpD-like"/>
    <property type="match status" value="1"/>
</dbReference>
<name>A0A0P1I4W8_9RHOB</name>
<dbReference type="NCBIfam" id="TIGR01926">
    <property type="entry name" value="peroxid_rel"/>
    <property type="match status" value="1"/>
</dbReference>
<dbReference type="InterPro" id="IPR010195">
    <property type="entry name" value="Uncharacterised_peroxidase-rel"/>
</dbReference>
<sequence>MSWIKTVPFDEATGKLRKLYERVTGPDNNVDNIMMAHSLRPHSMEGHMALYKNVLHHSANKVPKWFLEVLGVWVSSLNQCSYCVEHHFSGLQRLLGDTDRGDAIRAAIEASTPKAAPLDNAQIAAMCYARKLTEAPAEMVQADVRALQDAGWDDGEILEINQVCAYFSYANRTVLGLGCSTTGDVLGLSPNNSDNPADWGHS</sequence>
<dbReference type="AlphaFoldDB" id="A0A0P1I4W8"/>
<dbReference type="GO" id="GO:0004601">
    <property type="term" value="F:peroxidase activity"/>
    <property type="evidence" value="ECO:0007669"/>
    <property type="project" value="UniProtKB-KW"/>
</dbReference>
<dbReference type="PANTHER" id="PTHR35446">
    <property type="entry name" value="SI:CH211-175M2.5"/>
    <property type="match status" value="1"/>
</dbReference>